<protein>
    <submittedName>
        <fullName evidence="2">Uncharacterized protein</fullName>
    </submittedName>
</protein>
<dbReference type="EMBL" id="BQXS01010088">
    <property type="protein sequence ID" value="GKT32925.1"/>
    <property type="molecule type" value="Genomic_DNA"/>
</dbReference>
<reference evidence="2" key="1">
    <citation type="submission" date="2022-03" db="EMBL/GenBank/DDBJ databases">
        <title>Draft genome sequence of Aduncisulcus paluster, a free-living microaerophilic Fornicata.</title>
        <authorList>
            <person name="Yuyama I."/>
            <person name="Kume K."/>
            <person name="Tamura T."/>
            <person name="Inagaki Y."/>
            <person name="Hashimoto T."/>
        </authorList>
    </citation>
    <scope>NUCLEOTIDE SEQUENCE</scope>
    <source>
        <strain evidence="2">NY0171</strain>
    </source>
</reference>
<comment type="caution">
    <text evidence="2">The sequence shown here is derived from an EMBL/GenBank/DDBJ whole genome shotgun (WGS) entry which is preliminary data.</text>
</comment>
<keyword evidence="3" id="KW-1185">Reference proteome</keyword>
<organism evidence="2 3">
    <name type="scientific">Aduncisulcus paluster</name>
    <dbReference type="NCBI Taxonomy" id="2918883"/>
    <lineage>
        <taxon>Eukaryota</taxon>
        <taxon>Metamonada</taxon>
        <taxon>Carpediemonas-like organisms</taxon>
        <taxon>Aduncisulcus</taxon>
    </lineage>
</organism>
<dbReference type="SUPFAM" id="SSF48371">
    <property type="entry name" value="ARM repeat"/>
    <property type="match status" value="1"/>
</dbReference>
<feature type="compositionally biased region" description="Low complexity" evidence="1">
    <location>
        <begin position="1025"/>
        <end position="1035"/>
    </location>
</feature>
<sequence length="1831" mass="203086">HPPTPVTEDMPKRAIDIDVQGHTDDTQRNVGGSLNRDRSIEGRIEGRMGGEKEELGKDVHGKVDNEGKDDIQNEMVLMPKKPEKEEEEGEEKDREQLGKGEKNKRENNPERNESQGHIEEKEEKDEEMAEGNKKPGLFPDHTSICEKEPQDSQVPNNSTNENAKSDSSLELKMTSIDQRKSPSIPRDTPVPRSPRLTAQITAQDIKHIQDIPLYTHISQLSQRKSSSASQRRSGLSAVCKDDREDGTSIHDCQLDCFPPLSFLFSSQRVSNAFSPETPRTARGEATVMTSTDPSSLIMVSDIVGSLQELLESSGRNVQEENSQAISSASFSPLLDGFVSEVRECASLCKSKKGCEKLANSPQSEVLFDILCEGCLLVDPWPPSSPPSVSSVAEQTAREVGMVGYWLKRNCLVIVCWMLMYNEKLCHHLVSKHFSLLTHIVELLDCHEIDQQSNHSTSSTGSAYGTSVLHPTSPNHDETRVKDRDVRTTLGGRFDRGDTRARMLSSSSSVSPHPSQHSPHPPSTPHHRYISHSLPPPQSPRVRMHRIREGKKTHGSTEPEVAETCFVILKQIYSVCGYGTEPGTGLLGTLTVPSSSSSASSAIAIATSGEDEALPPARSSSTISRSSARILLGSVLHSCFLWCEIPLKIDSSKPEENEKESRFACVAACSCCLIDTIFMPTPRLPSTNPMVDSSSLSSSMRIGFSFVDLLPQHFISRLTTCISRLCSKAVDKTRANSSSLSSSMRIGFSFVDLLPQHFISRLTTCISRLCSKAVDKTRASGIDSLHLISLVGSFTTFKKPPTTPLLFSCIALHSLRAMAHILDGARTVMAVPVSDSMTVYGILREKVDKIVKFGRGRSIADRSMDMMKQMMVIVRASCRNGQATRQLWDHDLYGTCISICEEAQRRKLKMFEETRLAEAKKQQENEKKASGTKKNKGKEEEKEKEKNGKGKKDKKETKDTSTKIEEEVSPNIACPSLPFSNLASYASDILLLSVNILNPLRKKMSHTHRSSRGSFSGIPAPVVGNSSSPTRLSSSSAPPPVVPQFNPFSSRCIIENDEQEDEFGRFYSSILTQRMFNVLHSGLVCNDSWTASLIQVLFDILPFDISVDQRRVVRLSGDKKQSSQSAISNCLVSSMLFKSSISIVNLLVKNALGLKAHQSSSQLTFIDLFPASPAHVYSVLGDSGSNSDTKSRKKGKDKKAPNPSLLSASLLTTPGNQLVYLGACVKILRVVCQDSQEARDYILKKGHESLVSLCRLCGEDIGTKRAGLWKKPSAYIADDLLQILSYIFTSRNMSPTFISMPVENYCFALSTTVSKSGEQGYFYESPESRAFHSQTAFVRLIFSILRRPTRSFILQLLKNDEIIAYFARVFRTGQPSKLFRGVCRIMRAIFCFVDKSVSSSPVNVDDLVKLSGSNASFEVLGLALVSKMKSLIQIIRDCTPFDANNKESFACVCDLLVHSQSLRDLITDVFDEAQVIVEFLRVSTHPSVSRDILDDVLQVVVLFSTSRHDVAAVVLDSLLKQTSNPDRICDHAISVLLQCLLTSQVSITDPLFQADEMASLYRLVLPISQITLPKPDHGTRKELSKIEVQTQCINLVLNLEKLYGDSVIEKMQKIGGDDEISSCLAGLLTGILESATRTKSPVIERGLIDLFEKCLKLEWVMAKFRTLENFIPIIFEWINMRLHIEEIKTKTTDSGPIHEESLELTERLFACCMVILNDLSAPKNKYKFKNGRSNLISFVIKNVPNSHLDSFLLACIQSSSSIICELGLDFCSMMCLHELGGRVLCNLIQLCKEMYSITKTKGHSHRKKVVLLMKAILDDPERKKIFKENVQE</sequence>
<evidence type="ECO:0000256" key="1">
    <source>
        <dbReference type="SAM" id="MobiDB-lite"/>
    </source>
</evidence>
<feature type="compositionally biased region" description="Low complexity" evidence="1">
    <location>
        <begin position="455"/>
        <end position="466"/>
    </location>
</feature>
<feature type="compositionally biased region" description="Low complexity" evidence="1">
    <location>
        <begin position="504"/>
        <end position="517"/>
    </location>
</feature>
<feature type="region of interest" description="Disordered" evidence="1">
    <location>
        <begin position="1179"/>
        <end position="1201"/>
    </location>
</feature>
<feature type="compositionally biased region" description="Basic and acidic residues" evidence="1">
    <location>
        <begin position="936"/>
        <end position="965"/>
    </location>
</feature>
<feature type="non-terminal residue" evidence="2">
    <location>
        <position position="1"/>
    </location>
</feature>
<proteinExistence type="predicted"/>
<feature type="compositionally biased region" description="Basic and acidic residues" evidence="1">
    <location>
        <begin position="474"/>
        <end position="500"/>
    </location>
</feature>
<gene>
    <name evidence="2" type="ORF">ADUPG1_006966</name>
</gene>
<accession>A0ABQ5KK86</accession>
<feature type="compositionally biased region" description="Basic and acidic residues" evidence="1">
    <location>
        <begin position="35"/>
        <end position="71"/>
    </location>
</feature>
<feature type="region of interest" description="Disordered" evidence="1">
    <location>
        <begin position="1"/>
        <end position="170"/>
    </location>
</feature>
<dbReference type="InterPro" id="IPR016024">
    <property type="entry name" value="ARM-type_fold"/>
</dbReference>
<feature type="compositionally biased region" description="Basic and acidic residues" evidence="1">
    <location>
        <begin position="91"/>
        <end position="121"/>
    </location>
</feature>
<feature type="compositionally biased region" description="Basic and acidic residues" evidence="1">
    <location>
        <begin position="917"/>
        <end position="928"/>
    </location>
</feature>
<feature type="region of interest" description="Disordered" evidence="1">
    <location>
        <begin position="175"/>
        <end position="194"/>
    </location>
</feature>
<feature type="region of interest" description="Disordered" evidence="1">
    <location>
        <begin position="1004"/>
        <end position="1039"/>
    </location>
</feature>
<dbReference type="Proteomes" id="UP001057375">
    <property type="component" value="Unassembled WGS sequence"/>
</dbReference>
<feature type="compositionally biased region" description="Polar residues" evidence="1">
    <location>
        <begin position="151"/>
        <end position="162"/>
    </location>
</feature>
<feature type="region of interest" description="Disordered" evidence="1">
    <location>
        <begin position="451"/>
        <end position="541"/>
    </location>
</feature>
<feature type="region of interest" description="Disordered" evidence="1">
    <location>
        <begin position="917"/>
        <end position="966"/>
    </location>
</feature>
<name>A0ABQ5KK86_9EUKA</name>
<evidence type="ECO:0000313" key="2">
    <source>
        <dbReference type="EMBL" id="GKT32925.1"/>
    </source>
</evidence>
<feature type="compositionally biased region" description="Basic and acidic residues" evidence="1">
    <location>
        <begin position="9"/>
        <end position="27"/>
    </location>
</feature>
<evidence type="ECO:0000313" key="3">
    <source>
        <dbReference type="Proteomes" id="UP001057375"/>
    </source>
</evidence>